<gene>
    <name evidence="2" type="ORF">A1O9_02914</name>
</gene>
<dbReference type="InterPro" id="IPR029016">
    <property type="entry name" value="GAF-like_dom_sf"/>
</dbReference>
<organism evidence="2 3">
    <name type="scientific">Exophiala aquamarina CBS 119918</name>
    <dbReference type="NCBI Taxonomy" id="1182545"/>
    <lineage>
        <taxon>Eukaryota</taxon>
        <taxon>Fungi</taxon>
        <taxon>Dikarya</taxon>
        <taxon>Ascomycota</taxon>
        <taxon>Pezizomycotina</taxon>
        <taxon>Eurotiomycetes</taxon>
        <taxon>Chaetothyriomycetidae</taxon>
        <taxon>Chaetothyriales</taxon>
        <taxon>Herpotrichiellaceae</taxon>
        <taxon>Exophiala</taxon>
    </lineage>
</organism>
<sequence length="369" mass="40447">MTLLRLAVVTKISRYFKATSRAVHSTPPDIDSSTAYAQHIPRLAADPNLNALAQLEVTRLDCERAFISLIDSRNQHIISETTRSISLFDTDIHEPGDGLCMGEVPLDLFAGVCAGTIPIFTSQTGEKIRTKNIYADQSRYVINDFTQEAIYKTPPYVTGFPHMRYYAEVPLKSKSGYVLGSYCVVDSKPRAGLDDDGYRVLTEVASAVMRHLDLIKTNDDHSRSTQLFHGLHDFALSHPLGDDEPESGKDMSITDSSSRKISDAARVHETEVPIRISSHIPSSFSQHSRKQVGASAPMKGLDNSMISLNTESPTRQRQLLPRPAMLSSANLTPPMASNSPNELFTACTLHSPVNQKAASAETSDQSGLS</sequence>
<dbReference type="Proteomes" id="UP000027920">
    <property type="component" value="Unassembled WGS sequence"/>
</dbReference>
<evidence type="ECO:0008006" key="4">
    <source>
        <dbReference type="Google" id="ProtNLM"/>
    </source>
</evidence>
<keyword evidence="3" id="KW-1185">Reference proteome</keyword>
<dbReference type="RefSeq" id="XP_013263938.1">
    <property type="nucleotide sequence ID" value="XM_013408484.1"/>
</dbReference>
<protein>
    <recommendedName>
        <fullName evidence="4">GAF domain-containing protein</fullName>
    </recommendedName>
</protein>
<reference evidence="2 3" key="1">
    <citation type="submission" date="2013-03" db="EMBL/GenBank/DDBJ databases">
        <title>The Genome Sequence of Exophiala aquamarina CBS 119918.</title>
        <authorList>
            <consortium name="The Broad Institute Genomics Platform"/>
            <person name="Cuomo C."/>
            <person name="de Hoog S."/>
            <person name="Gorbushina A."/>
            <person name="Walker B."/>
            <person name="Young S.K."/>
            <person name="Zeng Q."/>
            <person name="Gargeya S."/>
            <person name="Fitzgerald M."/>
            <person name="Haas B."/>
            <person name="Abouelleil A."/>
            <person name="Allen A.W."/>
            <person name="Alvarado L."/>
            <person name="Arachchi H.M."/>
            <person name="Berlin A.M."/>
            <person name="Chapman S.B."/>
            <person name="Gainer-Dewar J."/>
            <person name="Goldberg J."/>
            <person name="Griggs A."/>
            <person name="Gujja S."/>
            <person name="Hansen M."/>
            <person name="Howarth C."/>
            <person name="Imamovic A."/>
            <person name="Ireland A."/>
            <person name="Larimer J."/>
            <person name="McCowan C."/>
            <person name="Murphy C."/>
            <person name="Pearson M."/>
            <person name="Poon T.W."/>
            <person name="Priest M."/>
            <person name="Roberts A."/>
            <person name="Saif S."/>
            <person name="Shea T."/>
            <person name="Sisk P."/>
            <person name="Sykes S."/>
            <person name="Wortman J."/>
            <person name="Nusbaum C."/>
            <person name="Birren B."/>
        </authorList>
    </citation>
    <scope>NUCLEOTIDE SEQUENCE [LARGE SCALE GENOMIC DNA]</scope>
    <source>
        <strain evidence="2 3">CBS 119918</strain>
    </source>
</reference>
<dbReference type="GeneID" id="25277854"/>
<evidence type="ECO:0000313" key="3">
    <source>
        <dbReference type="Proteomes" id="UP000027920"/>
    </source>
</evidence>
<dbReference type="SUPFAM" id="SSF55781">
    <property type="entry name" value="GAF domain-like"/>
    <property type="match status" value="1"/>
</dbReference>
<feature type="region of interest" description="Disordered" evidence="1">
    <location>
        <begin position="239"/>
        <end position="264"/>
    </location>
</feature>
<dbReference type="VEuPathDB" id="FungiDB:A1O9_02914"/>
<dbReference type="PANTHER" id="PTHR43102">
    <property type="entry name" value="SLR1143 PROTEIN"/>
    <property type="match status" value="1"/>
</dbReference>
<dbReference type="Gene3D" id="3.30.450.40">
    <property type="match status" value="1"/>
</dbReference>
<dbReference type="AlphaFoldDB" id="A0A072PPU9"/>
<dbReference type="STRING" id="1182545.A0A072PPU9"/>
<dbReference type="EMBL" id="AMGV01000002">
    <property type="protein sequence ID" value="KEF61348.1"/>
    <property type="molecule type" value="Genomic_DNA"/>
</dbReference>
<evidence type="ECO:0000313" key="2">
    <source>
        <dbReference type="EMBL" id="KEF61348.1"/>
    </source>
</evidence>
<evidence type="ECO:0000256" key="1">
    <source>
        <dbReference type="SAM" id="MobiDB-lite"/>
    </source>
</evidence>
<dbReference type="OrthoDB" id="303614at2759"/>
<dbReference type="HOGENOM" id="CLU_750128_0_0_1"/>
<accession>A0A072PPU9</accession>
<name>A0A072PPU9_9EURO</name>
<comment type="caution">
    <text evidence="2">The sequence shown here is derived from an EMBL/GenBank/DDBJ whole genome shotgun (WGS) entry which is preliminary data.</text>
</comment>
<proteinExistence type="predicted"/>
<dbReference type="PANTHER" id="PTHR43102:SF2">
    <property type="entry name" value="GAF DOMAIN-CONTAINING PROTEIN"/>
    <property type="match status" value="1"/>
</dbReference>
<dbReference type="FunFam" id="3.30.450.40:FF:000083">
    <property type="entry name" value="Sensor histidine kinase/response regulator, putative (AFU_orthologue AFUA_4G00660)"/>
    <property type="match status" value="1"/>
</dbReference>